<evidence type="ECO:0000256" key="1">
    <source>
        <dbReference type="ARBA" id="ARBA00010975"/>
    </source>
</evidence>
<evidence type="ECO:0000256" key="2">
    <source>
        <dbReference type="SAM" id="MobiDB-lite"/>
    </source>
</evidence>
<proteinExistence type="inferred from homology"/>
<name>A0AAV5CST6_ELECO</name>
<dbReference type="Pfam" id="PF03760">
    <property type="entry name" value="LEA_1"/>
    <property type="match status" value="1"/>
</dbReference>
<reference evidence="3" key="2">
    <citation type="submission" date="2021-12" db="EMBL/GenBank/DDBJ databases">
        <title>Resequencing data analysis of finger millet.</title>
        <authorList>
            <person name="Hatakeyama M."/>
            <person name="Aluri S."/>
            <person name="Balachadran M.T."/>
            <person name="Sivarajan S.R."/>
            <person name="Poveda L."/>
            <person name="Shimizu-Inatsugi R."/>
            <person name="Schlapbach R."/>
            <person name="Sreeman S.M."/>
            <person name="Shimizu K.K."/>
        </authorList>
    </citation>
    <scope>NUCLEOTIDE SEQUENCE</scope>
</reference>
<sequence length="88" mass="9768">MQAAKVKVKDTMSTAKAKAKEKQAKAEEKAEMASTRSHGEKELAHERGKAKAAAAKMELLQEKALHREEAMPCTAKRPWSTRFTSRVS</sequence>
<dbReference type="EMBL" id="BQKI01000008">
    <property type="protein sequence ID" value="GJN01129.1"/>
    <property type="molecule type" value="Genomic_DNA"/>
</dbReference>
<keyword evidence="4" id="KW-1185">Reference proteome</keyword>
<dbReference type="Proteomes" id="UP001054889">
    <property type="component" value="Unassembled WGS sequence"/>
</dbReference>
<dbReference type="PANTHER" id="PTHR33493:SF6">
    <property type="entry name" value="LATE EMBRYOGENESIS ABUNDANT PROTEIN 6"/>
    <property type="match status" value="1"/>
</dbReference>
<evidence type="ECO:0000313" key="3">
    <source>
        <dbReference type="EMBL" id="GJN01129.1"/>
    </source>
</evidence>
<gene>
    <name evidence="3" type="primary">ga18368</name>
    <name evidence="3" type="ORF">PR202_ga18368</name>
</gene>
<feature type="compositionally biased region" description="Basic and acidic residues" evidence="2">
    <location>
        <begin position="18"/>
        <end position="49"/>
    </location>
</feature>
<protein>
    <submittedName>
        <fullName evidence="3">Uncharacterized protein</fullName>
    </submittedName>
</protein>
<comment type="similarity">
    <text evidence="1">Belongs to the LEA type 1 family.</text>
</comment>
<comment type="caution">
    <text evidence="3">The sequence shown here is derived from an EMBL/GenBank/DDBJ whole genome shotgun (WGS) entry which is preliminary data.</text>
</comment>
<accession>A0AAV5CST6</accession>
<dbReference type="PANTHER" id="PTHR33493">
    <property type="entry name" value="LATE EMBRYOGENESIS ABUNDANT PROTEIN 6-RELATED"/>
    <property type="match status" value="1"/>
</dbReference>
<evidence type="ECO:0000313" key="4">
    <source>
        <dbReference type="Proteomes" id="UP001054889"/>
    </source>
</evidence>
<dbReference type="AlphaFoldDB" id="A0AAV5CST6"/>
<organism evidence="3 4">
    <name type="scientific">Eleusine coracana subsp. coracana</name>
    <dbReference type="NCBI Taxonomy" id="191504"/>
    <lineage>
        <taxon>Eukaryota</taxon>
        <taxon>Viridiplantae</taxon>
        <taxon>Streptophyta</taxon>
        <taxon>Embryophyta</taxon>
        <taxon>Tracheophyta</taxon>
        <taxon>Spermatophyta</taxon>
        <taxon>Magnoliopsida</taxon>
        <taxon>Liliopsida</taxon>
        <taxon>Poales</taxon>
        <taxon>Poaceae</taxon>
        <taxon>PACMAD clade</taxon>
        <taxon>Chloridoideae</taxon>
        <taxon>Cynodonteae</taxon>
        <taxon>Eleusininae</taxon>
        <taxon>Eleusine</taxon>
    </lineage>
</organism>
<feature type="region of interest" description="Disordered" evidence="2">
    <location>
        <begin position="1"/>
        <end position="53"/>
    </location>
</feature>
<reference evidence="3" key="1">
    <citation type="journal article" date="2018" name="DNA Res.">
        <title>Multiple hybrid de novo genome assembly of finger millet, an orphan allotetraploid crop.</title>
        <authorList>
            <person name="Hatakeyama M."/>
            <person name="Aluri S."/>
            <person name="Balachadran M.T."/>
            <person name="Sivarajan S.R."/>
            <person name="Patrignani A."/>
            <person name="Gruter S."/>
            <person name="Poveda L."/>
            <person name="Shimizu-Inatsugi R."/>
            <person name="Baeten J."/>
            <person name="Francoijs K.J."/>
            <person name="Nataraja K.N."/>
            <person name="Reddy Y.A.N."/>
            <person name="Phadnis S."/>
            <person name="Ravikumar R.L."/>
            <person name="Schlapbach R."/>
            <person name="Sreeman S.M."/>
            <person name="Shimizu K.K."/>
        </authorList>
    </citation>
    <scope>NUCLEOTIDE SEQUENCE</scope>
</reference>
<dbReference type="InterPro" id="IPR005513">
    <property type="entry name" value="LEA_1"/>
</dbReference>
<dbReference type="GO" id="GO:0009793">
    <property type="term" value="P:embryo development ending in seed dormancy"/>
    <property type="evidence" value="ECO:0007669"/>
    <property type="project" value="InterPro"/>
</dbReference>